<feature type="domain" description="HTH lysR-type" evidence="5">
    <location>
        <begin position="7"/>
        <end position="64"/>
    </location>
</feature>
<evidence type="ECO:0000313" key="6">
    <source>
        <dbReference type="EMBL" id="REG85096.1"/>
    </source>
</evidence>
<dbReference type="SUPFAM" id="SSF53850">
    <property type="entry name" value="Periplasmic binding protein-like II"/>
    <property type="match status" value="1"/>
</dbReference>
<proteinExistence type="inferred from homology"/>
<dbReference type="PANTHER" id="PTHR30537">
    <property type="entry name" value="HTH-TYPE TRANSCRIPTIONAL REGULATOR"/>
    <property type="match status" value="1"/>
</dbReference>
<dbReference type="OrthoDB" id="6787458at2"/>
<evidence type="ECO:0000256" key="3">
    <source>
        <dbReference type="ARBA" id="ARBA00023125"/>
    </source>
</evidence>
<protein>
    <submittedName>
        <fullName evidence="6">LysR family glycine cleavage system transcriptional activator</fullName>
    </submittedName>
</protein>
<evidence type="ECO:0000313" key="7">
    <source>
        <dbReference type="Proteomes" id="UP000256542"/>
    </source>
</evidence>
<dbReference type="AlphaFoldDB" id="A0A3E0DQ60"/>
<dbReference type="Pfam" id="PF03466">
    <property type="entry name" value="LysR_substrate"/>
    <property type="match status" value="1"/>
</dbReference>
<dbReference type="GO" id="GO:0003700">
    <property type="term" value="F:DNA-binding transcription factor activity"/>
    <property type="evidence" value="ECO:0007669"/>
    <property type="project" value="InterPro"/>
</dbReference>
<dbReference type="Proteomes" id="UP000256542">
    <property type="component" value="Unassembled WGS sequence"/>
</dbReference>
<dbReference type="InterPro" id="IPR036390">
    <property type="entry name" value="WH_DNA-bd_sf"/>
</dbReference>
<dbReference type="InterPro" id="IPR000847">
    <property type="entry name" value="LysR_HTH_N"/>
</dbReference>
<dbReference type="Pfam" id="PF00126">
    <property type="entry name" value="HTH_1"/>
    <property type="match status" value="1"/>
</dbReference>
<keyword evidence="4" id="KW-0804">Transcription</keyword>
<name>A0A3E0DQ60_9GAMM</name>
<comment type="caution">
    <text evidence="6">The sequence shown here is derived from an EMBL/GenBank/DDBJ whole genome shotgun (WGS) entry which is preliminary data.</text>
</comment>
<keyword evidence="7" id="KW-1185">Reference proteome</keyword>
<keyword evidence="3" id="KW-0238">DNA-binding</keyword>
<keyword evidence="2" id="KW-0805">Transcription regulation</keyword>
<dbReference type="PRINTS" id="PR00039">
    <property type="entry name" value="HTHLYSR"/>
</dbReference>
<dbReference type="InterPro" id="IPR058163">
    <property type="entry name" value="LysR-type_TF_proteobact-type"/>
</dbReference>
<dbReference type="CDD" id="cd08432">
    <property type="entry name" value="PBP2_GcdR_TrpI_HvrB_AmpR_like"/>
    <property type="match status" value="1"/>
</dbReference>
<dbReference type="RefSeq" id="WP_115896964.1">
    <property type="nucleotide sequence ID" value="NZ_QUNG01000003.1"/>
</dbReference>
<comment type="similarity">
    <text evidence="1">Belongs to the LysR transcriptional regulatory family.</text>
</comment>
<evidence type="ECO:0000256" key="1">
    <source>
        <dbReference type="ARBA" id="ARBA00009437"/>
    </source>
</evidence>
<dbReference type="FunFam" id="1.10.10.10:FF:000001">
    <property type="entry name" value="LysR family transcriptional regulator"/>
    <property type="match status" value="1"/>
</dbReference>
<dbReference type="GO" id="GO:0006351">
    <property type="term" value="P:DNA-templated transcription"/>
    <property type="evidence" value="ECO:0007669"/>
    <property type="project" value="TreeGrafter"/>
</dbReference>
<dbReference type="Gene3D" id="1.10.10.10">
    <property type="entry name" value="Winged helix-like DNA-binding domain superfamily/Winged helix DNA-binding domain"/>
    <property type="match status" value="1"/>
</dbReference>
<dbReference type="PROSITE" id="PS50931">
    <property type="entry name" value="HTH_LYSR"/>
    <property type="match status" value="1"/>
</dbReference>
<dbReference type="SUPFAM" id="SSF46785">
    <property type="entry name" value="Winged helix' DNA-binding domain"/>
    <property type="match status" value="1"/>
</dbReference>
<dbReference type="EMBL" id="QUNG01000003">
    <property type="protein sequence ID" value="REG85096.1"/>
    <property type="molecule type" value="Genomic_DNA"/>
</dbReference>
<dbReference type="GO" id="GO:0043565">
    <property type="term" value="F:sequence-specific DNA binding"/>
    <property type="evidence" value="ECO:0007669"/>
    <property type="project" value="TreeGrafter"/>
</dbReference>
<organism evidence="6 7">
    <name type="scientific">Marinomonas pollencensis</name>
    <dbReference type="NCBI Taxonomy" id="491954"/>
    <lineage>
        <taxon>Bacteria</taxon>
        <taxon>Pseudomonadati</taxon>
        <taxon>Pseudomonadota</taxon>
        <taxon>Gammaproteobacteria</taxon>
        <taxon>Oceanospirillales</taxon>
        <taxon>Oceanospirillaceae</taxon>
        <taxon>Marinomonas</taxon>
    </lineage>
</organism>
<gene>
    <name evidence="6" type="ORF">DFP81_103295</name>
</gene>
<dbReference type="PANTHER" id="PTHR30537:SF79">
    <property type="entry name" value="TRANSCRIPTIONAL REGULATOR-RELATED"/>
    <property type="match status" value="1"/>
</dbReference>
<dbReference type="InterPro" id="IPR005119">
    <property type="entry name" value="LysR_subst-bd"/>
</dbReference>
<accession>A0A3E0DQ60</accession>
<evidence type="ECO:0000256" key="2">
    <source>
        <dbReference type="ARBA" id="ARBA00023015"/>
    </source>
</evidence>
<evidence type="ECO:0000259" key="5">
    <source>
        <dbReference type="PROSITE" id="PS50931"/>
    </source>
</evidence>
<evidence type="ECO:0000256" key="4">
    <source>
        <dbReference type="ARBA" id="ARBA00023163"/>
    </source>
</evidence>
<dbReference type="InterPro" id="IPR036388">
    <property type="entry name" value="WH-like_DNA-bd_sf"/>
</dbReference>
<sequence>MKITQLPPLGALLAFEAAAEQGSFAKAAEVLFITPAAVSQKIRGLEEQLDTSLFERSKQGVILTRVGQSYLIFIHEALEKIRQGQQQVKQFSNLEVITITTFPSIAAKWLMPQVLSWMDSHPTIEIRVEASHSKVDFSRSASDICLCFGNQDYPTLHNDKLFNDSVSLVASPQLVASVDNTDKLENVFQQPLIHIDWREHNQNLPSWEGWLKAAGLSIKATRGGPHFNLSSMAIEAAVQGKGLLLGQDVLINDELKSGRLVKLSEVSLPLGQAYYLAYPERTLDNPNAALFIEWIKQKAKELTP</sequence>
<reference evidence="6 7" key="1">
    <citation type="submission" date="2018-08" db="EMBL/GenBank/DDBJ databases">
        <title>Genomic Encyclopedia of Type Strains, Phase III (KMG-III): the genomes of soil and plant-associated and newly described type strains.</title>
        <authorList>
            <person name="Whitman W."/>
        </authorList>
    </citation>
    <scope>NUCLEOTIDE SEQUENCE [LARGE SCALE GENOMIC DNA]</scope>
    <source>
        <strain evidence="6 7">CECT 7375</strain>
    </source>
</reference>
<dbReference type="Gene3D" id="3.40.190.10">
    <property type="entry name" value="Periplasmic binding protein-like II"/>
    <property type="match status" value="2"/>
</dbReference>